<sequence length="44" mass="5290">MKNKFDFNTGAITDISEDKMTIEEYREYVKSLNSFFVIIYNFNI</sequence>
<protein>
    <submittedName>
        <fullName evidence="1">Uncharacterized protein</fullName>
    </submittedName>
</protein>
<dbReference type="EMBL" id="BHYK01000032">
    <property type="protein sequence ID" value="GCD12397.1"/>
    <property type="molecule type" value="Genomic_DNA"/>
</dbReference>
<proteinExistence type="predicted"/>
<dbReference type="AlphaFoldDB" id="A0A401US85"/>
<evidence type="ECO:0000313" key="1">
    <source>
        <dbReference type="EMBL" id="GCD12397.1"/>
    </source>
</evidence>
<keyword evidence="2" id="KW-1185">Reference proteome</keyword>
<name>A0A401US85_9CLOT</name>
<dbReference type="RefSeq" id="WP_267901306.1">
    <property type="nucleotide sequence ID" value="NZ_BHYK01000032.1"/>
</dbReference>
<accession>A0A401US85</accession>
<comment type="caution">
    <text evidence="1">The sequence shown here is derived from an EMBL/GenBank/DDBJ whole genome shotgun (WGS) entry which is preliminary data.</text>
</comment>
<gene>
    <name evidence="1" type="ORF">Ctaglu_40200</name>
</gene>
<reference evidence="1 2" key="1">
    <citation type="submission" date="2018-11" db="EMBL/GenBank/DDBJ databases">
        <title>Genome sequencing and assembly of Clostridium tagluense strain A121.</title>
        <authorList>
            <person name="Murakami T."/>
            <person name="Segawa T."/>
            <person name="Shcherbakova V.A."/>
            <person name="Mori H."/>
            <person name="Yoshimura Y."/>
        </authorList>
    </citation>
    <scope>NUCLEOTIDE SEQUENCE [LARGE SCALE GENOMIC DNA]</scope>
    <source>
        <strain evidence="1 2">A121</strain>
    </source>
</reference>
<dbReference type="Proteomes" id="UP000287872">
    <property type="component" value="Unassembled WGS sequence"/>
</dbReference>
<organism evidence="1 2">
    <name type="scientific">Clostridium tagluense</name>
    <dbReference type="NCBI Taxonomy" id="360422"/>
    <lineage>
        <taxon>Bacteria</taxon>
        <taxon>Bacillati</taxon>
        <taxon>Bacillota</taxon>
        <taxon>Clostridia</taxon>
        <taxon>Eubacteriales</taxon>
        <taxon>Clostridiaceae</taxon>
        <taxon>Clostridium</taxon>
    </lineage>
</organism>
<evidence type="ECO:0000313" key="2">
    <source>
        <dbReference type="Proteomes" id="UP000287872"/>
    </source>
</evidence>